<evidence type="ECO:0000313" key="2">
    <source>
        <dbReference type="Proteomes" id="UP000642070"/>
    </source>
</evidence>
<comment type="caution">
    <text evidence="1">The sequence shown here is derived from an EMBL/GenBank/DDBJ whole genome shotgun (WGS) entry which is preliminary data.</text>
</comment>
<dbReference type="AlphaFoldDB" id="A0A917WUB0"/>
<reference evidence="1" key="2">
    <citation type="submission" date="2020-09" db="EMBL/GenBank/DDBJ databases">
        <authorList>
            <person name="Sun Q."/>
            <person name="Ohkuma M."/>
        </authorList>
    </citation>
    <scope>NUCLEOTIDE SEQUENCE</scope>
    <source>
        <strain evidence="1">JCM 19831</strain>
    </source>
</reference>
<organism evidence="1 2">
    <name type="scientific">Dactylosporangium sucinum</name>
    <dbReference type="NCBI Taxonomy" id="1424081"/>
    <lineage>
        <taxon>Bacteria</taxon>
        <taxon>Bacillati</taxon>
        <taxon>Actinomycetota</taxon>
        <taxon>Actinomycetes</taxon>
        <taxon>Micromonosporales</taxon>
        <taxon>Micromonosporaceae</taxon>
        <taxon>Dactylosporangium</taxon>
    </lineage>
</organism>
<proteinExistence type="predicted"/>
<evidence type="ECO:0000313" key="1">
    <source>
        <dbReference type="EMBL" id="GGM30479.1"/>
    </source>
</evidence>
<dbReference type="Proteomes" id="UP000642070">
    <property type="component" value="Unassembled WGS sequence"/>
</dbReference>
<sequence>MSVTASFGVLNTKLLPDFVREPARVLAEHGQEVASGYGWSGFVVLVVLDVLEDQGISLSGNGHDEPIGGPDDDTFYTVVTTEHRRYLPRLDPDAFPGALFHSAFVEAGLRTDERDSAAAAWDTIAILRDRIAALGDDEALVIVVG</sequence>
<keyword evidence="2" id="KW-1185">Reference proteome</keyword>
<gene>
    <name evidence="1" type="ORF">GCM10007977_034740</name>
</gene>
<dbReference type="EMBL" id="BMPI01000015">
    <property type="protein sequence ID" value="GGM30479.1"/>
    <property type="molecule type" value="Genomic_DNA"/>
</dbReference>
<name>A0A917WUB0_9ACTN</name>
<accession>A0A917WUB0</accession>
<dbReference type="RefSeq" id="WP_190250886.1">
    <property type="nucleotide sequence ID" value="NZ_BMPI01000015.1"/>
</dbReference>
<protein>
    <submittedName>
        <fullName evidence="1">Uncharacterized protein</fullName>
    </submittedName>
</protein>
<reference evidence="1" key="1">
    <citation type="journal article" date="2014" name="Int. J. Syst. Evol. Microbiol.">
        <title>Complete genome sequence of Corynebacterium casei LMG S-19264T (=DSM 44701T), isolated from a smear-ripened cheese.</title>
        <authorList>
            <consortium name="US DOE Joint Genome Institute (JGI-PGF)"/>
            <person name="Walter F."/>
            <person name="Albersmeier A."/>
            <person name="Kalinowski J."/>
            <person name="Ruckert C."/>
        </authorList>
    </citation>
    <scope>NUCLEOTIDE SEQUENCE</scope>
    <source>
        <strain evidence="1">JCM 19831</strain>
    </source>
</reference>